<evidence type="ECO:0000256" key="3">
    <source>
        <dbReference type="ARBA" id="ARBA00022989"/>
    </source>
</evidence>
<dbReference type="PROSITE" id="PS00232">
    <property type="entry name" value="CADHERIN_1"/>
    <property type="match status" value="1"/>
</dbReference>
<feature type="domain" description="Cadherin" evidence="7">
    <location>
        <begin position="1"/>
        <end position="63"/>
    </location>
</feature>
<evidence type="ECO:0000256" key="5">
    <source>
        <dbReference type="ARBA" id="ARBA00023180"/>
    </source>
</evidence>
<feature type="non-terminal residue" evidence="8">
    <location>
        <position position="1"/>
    </location>
</feature>
<dbReference type="GO" id="GO:0007156">
    <property type="term" value="P:homophilic cell adhesion via plasma membrane adhesion molecules"/>
    <property type="evidence" value="ECO:0007669"/>
    <property type="project" value="InterPro"/>
</dbReference>
<evidence type="ECO:0000259" key="7">
    <source>
        <dbReference type="PROSITE" id="PS50268"/>
    </source>
</evidence>
<dbReference type="Pfam" id="PF08266">
    <property type="entry name" value="Cadherin_2"/>
    <property type="match status" value="1"/>
</dbReference>
<dbReference type="AlphaFoldDB" id="A0A0B6Y604"/>
<dbReference type="InterPro" id="IPR020894">
    <property type="entry name" value="Cadherin_CS"/>
</dbReference>
<keyword evidence="3" id="KW-1133">Transmembrane helix</keyword>
<gene>
    <name evidence="8" type="primary">ORF13001</name>
</gene>
<name>A0A0B6Y604_9EUPU</name>
<dbReference type="GO" id="GO:0005886">
    <property type="term" value="C:plasma membrane"/>
    <property type="evidence" value="ECO:0007669"/>
    <property type="project" value="InterPro"/>
</dbReference>
<dbReference type="InterPro" id="IPR050174">
    <property type="entry name" value="Protocadherin/Cadherin-CA"/>
</dbReference>
<evidence type="ECO:0000256" key="2">
    <source>
        <dbReference type="ARBA" id="ARBA00022692"/>
    </source>
</evidence>
<dbReference type="InterPro" id="IPR002126">
    <property type="entry name" value="Cadherin-like_dom"/>
</dbReference>
<evidence type="ECO:0000256" key="6">
    <source>
        <dbReference type="PROSITE-ProRule" id="PRU00043"/>
    </source>
</evidence>
<dbReference type="PROSITE" id="PS50268">
    <property type="entry name" value="CADHERIN_2"/>
    <property type="match status" value="1"/>
</dbReference>
<keyword evidence="5" id="KW-0325">Glycoprotein</keyword>
<evidence type="ECO:0000256" key="1">
    <source>
        <dbReference type="ARBA" id="ARBA00004370"/>
    </source>
</evidence>
<dbReference type="Gene3D" id="2.60.40.60">
    <property type="entry name" value="Cadherins"/>
    <property type="match status" value="1"/>
</dbReference>
<dbReference type="GO" id="GO:0005509">
    <property type="term" value="F:calcium ion binding"/>
    <property type="evidence" value="ECO:0007669"/>
    <property type="project" value="UniProtKB-UniRule"/>
</dbReference>
<proteinExistence type="predicted"/>
<dbReference type="PANTHER" id="PTHR24028:SF146">
    <property type="entry name" value="CADHERIN 96CB, ISOFORM D-RELATED"/>
    <property type="match status" value="1"/>
</dbReference>
<sequence length="76" mass="8172">EKSGSLISAATIDREEVCDNQVICKLNCDIIVYTSISAGSYDILKVISVLVEIQDINDNIPEFPSGTVALSIPESN</sequence>
<feature type="non-terminal residue" evidence="8">
    <location>
        <position position="76"/>
    </location>
</feature>
<protein>
    <recommendedName>
        <fullName evidence="7">Cadherin domain-containing protein</fullName>
    </recommendedName>
</protein>
<keyword evidence="4" id="KW-0472">Membrane</keyword>
<comment type="subcellular location">
    <subcellularLocation>
        <location evidence="1">Membrane</location>
    </subcellularLocation>
</comment>
<keyword evidence="6" id="KW-0106">Calcium</keyword>
<accession>A0A0B6Y604</accession>
<reference evidence="8" key="1">
    <citation type="submission" date="2014-12" db="EMBL/GenBank/DDBJ databases">
        <title>Insight into the proteome of Arion vulgaris.</title>
        <authorList>
            <person name="Aradska J."/>
            <person name="Bulat T."/>
            <person name="Smidak R."/>
            <person name="Sarate P."/>
            <person name="Gangsoo J."/>
            <person name="Sialana F."/>
            <person name="Bilban M."/>
            <person name="Lubec G."/>
        </authorList>
    </citation>
    <scope>NUCLEOTIDE SEQUENCE</scope>
    <source>
        <tissue evidence="8">Skin</tissue>
    </source>
</reference>
<evidence type="ECO:0000313" key="8">
    <source>
        <dbReference type="EMBL" id="CEK51271.1"/>
    </source>
</evidence>
<organism evidence="8">
    <name type="scientific">Arion vulgaris</name>
    <dbReference type="NCBI Taxonomy" id="1028688"/>
    <lineage>
        <taxon>Eukaryota</taxon>
        <taxon>Metazoa</taxon>
        <taxon>Spiralia</taxon>
        <taxon>Lophotrochozoa</taxon>
        <taxon>Mollusca</taxon>
        <taxon>Gastropoda</taxon>
        <taxon>Heterobranchia</taxon>
        <taxon>Euthyneura</taxon>
        <taxon>Panpulmonata</taxon>
        <taxon>Eupulmonata</taxon>
        <taxon>Stylommatophora</taxon>
        <taxon>Helicina</taxon>
        <taxon>Arionoidea</taxon>
        <taxon>Arionidae</taxon>
        <taxon>Arion</taxon>
    </lineage>
</organism>
<dbReference type="PANTHER" id="PTHR24028">
    <property type="entry name" value="CADHERIN-87A"/>
    <property type="match status" value="1"/>
</dbReference>
<dbReference type="InterPro" id="IPR013164">
    <property type="entry name" value="Cadherin_N"/>
</dbReference>
<dbReference type="EMBL" id="HACG01004406">
    <property type="protein sequence ID" value="CEK51271.1"/>
    <property type="molecule type" value="Transcribed_RNA"/>
</dbReference>
<evidence type="ECO:0000256" key="4">
    <source>
        <dbReference type="ARBA" id="ARBA00023136"/>
    </source>
</evidence>
<keyword evidence="2" id="KW-0812">Transmembrane</keyword>